<dbReference type="PANTHER" id="PTHR46797:SF1">
    <property type="entry name" value="METHYLPHOSPHONATE SYNTHASE"/>
    <property type="match status" value="1"/>
</dbReference>
<accession>A0A415ELB2</accession>
<protein>
    <submittedName>
        <fullName evidence="3">XRE family transcriptional regulator</fullName>
    </submittedName>
</protein>
<dbReference type="InterPro" id="IPR010982">
    <property type="entry name" value="Lambda_DNA-bd_dom_sf"/>
</dbReference>
<dbReference type="InterPro" id="IPR050807">
    <property type="entry name" value="TransReg_Diox_bact_type"/>
</dbReference>
<feature type="domain" description="HTH cro/C1-type" evidence="2">
    <location>
        <begin position="23"/>
        <end position="77"/>
    </location>
</feature>
<dbReference type="GO" id="GO:0003677">
    <property type="term" value="F:DNA binding"/>
    <property type="evidence" value="ECO:0007669"/>
    <property type="project" value="UniProtKB-KW"/>
</dbReference>
<dbReference type="SMART" id="SM00530">
    <property type="entry name" value="HTH_XRE"/>
    <property type="match status" value="1"/>
</dbReference>
<dbReference type="CDD" id="cd00093">
    <property type="entry name" value="HTH_XRE"/>
    <property type="match status" value="1"/>
</dbReference>
<dbReference type="Proteomes" id="UP000286288">
    <property type="component" value="Unassembled WGS sequence"/>
</dbReference>
<dbReference type="PROSITE" id="PS50943">
    <property type="entry name" value="HTH_CROC1"/>
    <property type="match status" value="1"/>
</dbReference>
<dbReference type="Pfam" id="PF01381">
    <property type="entry name" value="HTH_3"/>
    <property type="match status" value="1"/>
</dbReference>
<gene>
    <name evidence="3" type="ORF">DW084_17810</name>
</gene>
<dbReference type="EMBL" id="QRMZ01000042">
    <property type="protein sequence ID" value="RHK02800.1"/>
    <property type="molecule type" value="Genomic_DNA"/>
</dbReference>
<dbReference type="GO" id="GO:0003700">
    <property type="term" value="F:DNA-binding transcription factor activity"/>
    <property type="evidence" value="ECO:0007669"/>
    <property type="project" value="TreeGrafter"/>
</dbReference>
<dbReference type="GO" id="GO:0005829">
    <property type="term" value="C:cytosol"/>
    <property type="evidence" value="ECO:0007669"/>
    <property type="project" value="TreeGrafter"/>
</dbReference>
<organism evidence="3 4">
    <name type="scientific">Enterococcus casseliflavus</name>
    <name type="common">Enterococcus flavescens</name>
    <dbReference type="NCBI Taxonomy" id="37734"/>
    <lineage>
        <taxon>Bacteria</taxon>
        <taxon>Bacillati</taxon>
        <taxon>Bacillota</taxon>
        <taxon>Bacilli</taxon>
        <taxon>Lactobacillales</taxon>
        <taxon>Enterococcaceae</taxon>
        <taxon>Enterococcus</taxon>
    </lineage>
</organism>
<dbReference type="InterPro" id="IPR001387">
    <property type="entry name" value="Cro/C1-type_HTH"/>
</dbReference>
<evidence type="ECO:0000313" key="3">
    <source>
        <dbReference type="EMBL" id="RHK02800.1"/>
    </source>
</evidence>
<sequence length="153" mass="17771">MRGAEFMSQQENLYESSRIGENVVDLRESKNYSQAHLAKLMNLNKNVLGRIERGERPLRDTEILKLAEIFHVSTDLILDNQTEVIPELQKNFLDYRNSSQKDISKQMSMFLDFLKKEPNLTFSGKVLSSEERKNITTAFEVTSRLISEQLSRK</sequence>
<name>A0A415ELB2_ENTCA</name>
<dbReference type="AlphaFoldDB" id="A0A415ELB2"/>
<comment type="caution">
    <text evidence="3">The sequence shown here is derived from an EMBL/GenBank/DDBJ whole genome shotgun (WGS) entry which is preliminary data.</text>
</comment>
<dbReference type="PANTHER" id="PTHR46797">
    <property type="entry name" value="HTH-TYPE TRANSCRIPTIONAL REGULATOR"/>
    <property type="match status" value="1"/>
</dbReference>
<evidence type="ECO:0000313" key="4">
    <source>
        <dbReference type="Proteomes" id="UP000286288"/>
    </source>
</evidence>
<reference evidence="3 4" key="1">
    <citation type="submission" date="2018-08" db="EMBL/GenBank/DDBJ databases">
        <title>A genome reference for cultivated species of the human gut microbiota.</title>
        <authorList>
            <person name="Zou Y."/>
            <person name="Xue W."/>
            <person name="Luo G."/>
        </authorList>
    </citation>
    <scope>NUCLEOTIDE SEQUENCE [LARGE SCALE GENOMIC DNA]</scope>
    <source>
        <strain evidence="3 4">AF48-16</strain>
    </source>
</reference>
<evidence type="ECO:0000259" key="2">
    <source>
        <dbReference type="PROSITE" id="PS50943"/>
    </source>
</evidence>
<evidence type="ECO:0000256" key="1">
    <source>
        <dbReference type="ARBA" id="ARBA00023125"/>
    </source>
</evidence>
<dbReference type="SUPFAM" id="SSF47413">
    <property type="entry name" value="lambda repressor-like DNA-binding domains"/>
    <property type="match status" value="1"/>
</dbReference>
<dbReference type="Gene3D" id="1.10.260.40">
    <property type="entry name" value="lambda repressor-like DNA-binding domains"/>
    <property type="match status" value="1"/>
</dbReference>
<proteinExistence type="predicted"/>
<keyword evidence="1" id="KW-0238">DNA-binding</keyword>